<dbReference type="EMBL" id="DXCC01000005">
    <property type="protein sequence ID" value="HIZ14675.1"/>
    <property type="molecule type" value="Genomic_DNA"/>
</dbReference>
<evidence type="ECO:0000256" key="5">
    <source>
        <dbReference type="ARBA" id="ARBA00022490"/>
    </source>
</evidence>
<dbReference type="InterPro" id="IPR029069">
    <property type="entry name" value="HotDog_dom_sf"/>
</dbReference>
<dbReference type="GO" id="GO:0019171">
    <property type="term" value="F:(3R)-hydroxyacyl-[acyl-carrier-protein] dehydratase activity"/>
    <property type="evidence" value="ECO:0007669"/>
    <property type="project" value="UniProtKB-EC"/>
</dbReference>
<keyword evidence="12 19" id="KW-0456">Lyase</keyword>
<protein>
    <recommendedName>
        <fullName evidence="18 19">Multifunctional fusion protein</fullName>
    </recommendedName>
    <domain>
        <recommendedName>
            <fullName evidence="19">3-hydroxyacyl-[acyl-carrier-protein] dehydratase FabZ</fullName>
            <ecNumber evidence="19">4.2.1.59</ecNumber>
        </recommendedName>
        <alternativeName>
            <fullName evidence="19">(3R)-hydroxymyristoyl-[acyl-carrier-protein] dehydratase</fullName>
        </alternativeName>
        <alternativeName>
            <fullName evidence="19">Beta-hydroxyacyl-ACP dehydratase</fullName>
            <shortName evidence="19">(3R)-hydroxymyristoyl-ACP dehydrase</shortName>
        </alternativeName>
    </domain>
    <domain>
        <recommendedName>
            <fullName evidence="18">UDP-3-O-acyl-N-acetylglucosamine deacetylase</fullName>
            <shortName evidence="18">UDP-3-O-acyl-GlcNAc deacetylase</shortName>
            <ecNumber evidence="18">3.5.1.108</ecNumber>
        </recommendedName>
        <alternativeName>
            <fullName evidence="18">UDP-3-O-[R-3-hydroxymyristoyl]-N-acetylglucosamine deacetylase</fullName>
        </alternativeName>
    </domain>
</protein>
<comment type="caution">
    <text evidence="20">The sequence shown here is derived from an EMBL/GenBank/DDBJ whole genome shotgun (WGS) entry which is preliminary data.</text>
</comment>
<evidence type="ECO:0000256" key="15">
    <source>
        <dbReference type="ARBA" id="ARBA00025049"/>
    </source>
</evidence>
<dbReference type="AlphaFoldDB" id="A0A9D2DCQ2"/>
<feature type="active site" evidence="19">
    <location>
        <position position="365"/>
    </location>
</feature>
<keyword evidence="7 18" id="KW-0441">Lipid A biosynthesis</keyword>
<keyword evidence="9 18" id="KW-0378">Hydrolase</keyword>
<evidence type="ECO:0000256" key="18">
    <source>
        <dbReference type="HAMAP-Rule" id="MF_00388"/>
    </source>
</evidence>
<dbReference type="Gene3D" id="3.30.1700.10">
    <property type="entry name" value="lpxc deacetylase, domain 2"/>
    <property type="match status" value="1"/>
</dbReference>
<dbReference type="GO" id="GO:0006633">
    <property type="term" value="P:fatty acid biosynthetic process"/>
    <property type="evidence" value="ECO:0007669"/>
    <property type="project" value="UniProtKB-UniRule"/>
</dbReference>
<comment type="catalytic activity">
    <reaction evidence="19">
        <text>a (3R)-hydroxyacyl-[ACP] = a (2E)-enoyl-[ACP] + H2O</text>
        <dbReference type="Rhea" id="RHEA:13097"/>
        <dbReference type="Rhea" id="RHEA-COMP:9925"/>
        <dbReference type="Rhea" id="RHEA-COMP:9945"/>
        <dbReference type="ChEBI" id="CHEBI:15377"/>
        <dbReference type="ChEBI" id="CHEBI:78784"/>
        <dbReference type="ChEBI" id="CHEBI:78827"/>
        <dbReference type="EC" id="4.2.1.59"/>
    </reaction>
</comment>
<comment type="catalytic activity">
    <reaction evidence="14 18">
        <text>a UDP-3-O-[(3R)-3-hydroxyacyl]-N-acetyl-alpha-D-glucosamine + H2O = a UDP-3-O-[(3R)-3-hydroxyacyl]-alpha-D-glucosamine + acetate</text>
        <dbReference type="Rhea" id="RHEA:67816"/>
        <dbReference type="ChEBI" id="CHEBI:15377"/>
        <dbReference type="ChEBI" id="CHEBI:30089"/>
        <dbReference type="ChEBI" id="CHEBI:137740"/>
        <dbReference type="ChEBI" id="CHEBI:173225"/>
        <dbReference type="EC" id="3.5.1.108"/>
    </reaction>
</comment>
<comment type="function">
    <text evidence="2 18">Catalyzes the hydrolysis of UDP-3-O-myristoyl-N-acetylglucosamine to form UDP-3-O-myristoylglucosamine and acetate, the committed step in lipid A biosynthesis.</text>
</comment>
<comment type="function">
    <text evidence="15 19">Involved in unsaturated fatty acids biosynthesis. Catalyzes the dehydration of short chain beta-hydroxyacyl-ACPs and long chain saturated and unsaturated beta-hydroxyacyl-ACPs.</text>
</comment>
<evidence type="ECO:0000256" key="19">
    <source>
        <dbReference type="HAMAP-Rule" id="MF_00406"/>
    </source>
</evidence>
<dbReference type="EC" id="4.2.1.59" evidence="19"/>
<dbReference type="Gene3D" id="3.10.129.10">
    <property type="entry name" value="Hotdog Thioesterase"/>
    <property type="match status" value="1"/>
</dbReference>
<evidence type="ECO:0000256" key="12">
    <source>
        <dbReference type="ARBA" id="ARBA00023239"/>
    </source>
</evidence>
<dbReference type="GO" id="GO:0046872">
    <property type="term" value="F:metal ion binding"/>
    <property type="evidence" value="ECO:0007669"/>
    <property type="project" value="UniProtKB-KW"/>
</dbReference>
<dbReference type="CDD" id="cd01288">
    <property type="entry name" value="FabZ"/>
    <property type="match status" value="1"/>
</dbReference>
<keyword evidence="6 18" id="KW-0444">Lipid biosynthesis</keyword>
<comment type="pathway">
    <text evidence="4 18">Glycolipid biosynthesis; lipid IV(A) biosynthesis; lipid IV(A) from (3R)-3-hydroxytetradecanoyl-[acyl-carrier-protein] and UDP-N-acetyl-alpha-D-glucosamine: step 2/6.</text>
</comment>
<evidence type="ECO:0000256" key="10">
    <source>
        <dbReference type="ARBA" id="ARBA00022833"/>
    </source>
</evidence>
<reference evidence="20" key="2">
    <citation type="submission" date="2021-04" db="EMBL/GenBank/DDBJ databases">
        <authorList>
            <person name="Gilroy R."/>
        </authorList>
    </citation>
    <scope>NUCLEOTIDE SEQUENCE</scope>
    <source>
        <strain evidence="20">ChiHjej11B10-19426</strain>
    </source>
</reference>
<keyword evidence="5 19" id="KW-0963">Cytoplasm</keyword>
<dbReference type="GO" id="GO:0009245">
    <property type="term" value="P:lipid A biosynthetic process"/>
    <property type="evidence" value="ECO:0007669"/>
    <property type="project" value="UniProtKB-UniRule"/>
</dbReference>
<dbReference type="GO" id="GO:0005737">
    <property type="term" value="C:cytoplasm"/>
    <property type="evidence" value="ECO:0007669"/>
    <property type="project" value="UniProtKB-SubCell"/>
</dbReference>
<evidence type="ECO:0000256" key="2">
    <source>
        <dbReference type="ARBA" id="ARBA00002923"/>
    </source>
</evidence>
<evidence type="ECO:0000256" key="3">
    <source>
        <dbReference type="ARBA" id="ARBA00004496"/>
    </source>
</evidence>
<dbReference type="EC" id="3.5.1.108" evidence="18"/>
<evidence type="ECO:0000256" key="6">
    <source>
        <dbReference type="ARBA" id="ARBA00022516"/>
    </source>
</evidence>
<comment type="similarity">
    <text evidence="18">Belongs to the LpxC family.</text>
</comment>
<sequence>MADNQKTLKAPVAFSGKGLHTGILSTMTVQPAPAGTGILFRRIDLEDKPEIPALSDYVTDTSRGTTIEKGAAKVCTIEHIMAALWTLGVDNAIVEINAPETPIMDGSAKAYAEAILATGLEEQNAPRQYYEVREKTTFDYPEKGSSFIIYPDDKFSVSVHVDYNSRVVGNQYAMYTEGDDFATEIAPCRTFVFLHELEPLLKANLIKGGDLDNAIVVCEHEVSDAEVARLAKVFDKQDIRITGGYVNNLQLRFINEIARHKLLDVLGDMALLGIRLKGRVMALRPGHFVNSEMVKGLRKNLRRDAARPTFVYDPSAEPLYDINRIRQMLPHRPPFLLVDRIFHIDENSVAGIKNVTMNEPFFVGHFPDEPIMPGVLIIEAMAQCGGILALHNVADPENYSTYFMKIDNVRFKHKVVPGDTLQFELRLTEPIRRGIVMMEAKAFVGGRLTTEATLMAQVARNKAQ</sequence>
<dbReference type="InterPro" id="IPR020568">
    <property type="entry name" value="Ribosomal_Su5_D2-typ_SF"/>
</dbReference>
<evidence type="ECO:0000256" key="17">
    <source>
        <dbReference type="ARBA" id="ARBA00061355"/>
    </source>
</evidence>
<evidence type="ECO:0000256" key="1">
    <source>
        <dbReference type="ARBA" id="ARBA00001947"/>
    </source>
</evidence>
<dbReference type="GO" id="GO:0016020">
    <property type="term" value="C:membrane"/>
    <property type="evidence" value="ECO:0007669"/>
    <property type="project" value="GOC"/>
</dbReference>
<keyword evidence="13" id="KW-0511">Multifunctional enzyme</keyword>
<feature type="binding site" evidence="18">
    <location>
        <position position="79"/>
    </location>
    <ligand>
        <name>Zn(2+)</name>
        <dbReference type="ChEBI" id="CHEBI:29105"/>
    </ligand>
</feature>
<dbReference type="HAMAP" id="MF_00406">
    <property type="entry name" value="FabZ"/>
    <property type="match status" value="1"/>
</dbReference>
<keyword evidence="11 18" id="KW-0443">Lipid metabolism</keyword>
<evidence type="ECO:0000313" key="20">
    <source>
        <dbReference type="EMBL" id="HIZ14675.1"/>
    </source>
</evidence>
<name>A0A9D2DCQ2_9BACT</name>
<evidence type="ECO:0000256" key="16">
    <source>
        <dbReference type="ARBA" id="ARBA00061221"/>
    </source>
</evidence>
<evidence type="ECO:0000313" key="21">
    <source>
        <dbReference type="Proteomes" id="UP000824014"/>
    </source>
</evidence>
<dbReference type="Proteomes" id="UP000824014">
    <property type="component" value="Unassembled WGS sequence"/>
</dbReference>
<dbReference type="InterPro" id="IPR004463">
    <property type="entry name" value="UDP-acyl_GlcNac_deAcase"/>
</dbReference>
<accession>A0A9D2DCQ2</accession>
<feature type="binding site" evidence="18">
    <location>
        <position position="260"/>
    </location>
    <ligand>
        <name>Zn(2+)</name>
        <dbReference type="ChEBI" id="CHEBI:29105"/>
    </ligand>
</feature>
<evidence type="ECO:0000256" key="14">
    <source>
        <dbReference type="ARBA" id="ARBA00024535"/>
    </source>
</evidence>
<dbReference type="PANTHER" id="PTHR33694">
    <property type="entry name" value="UDP-3-O-ACYL-N-ACETYLGLUCOSAMINE DEACETYLASE 1, MITOCHONDRIAL-RELATED"/>
    <property type="match status" value="1"/>
</dbReference>
<evidence type="ECO:0000256" key="13">
    <source>
        <dbReference type="ARBA" id="ARBA00023268"/>
    </source>
</evidence>
<comment type="similarity">
    <text evidence="17">In the C-terminal section; belongs to the thioester dehydratase family.</text>
</comment>
<organism evidence="20 21">
    <name type="scientific">Candidatus Tidjanibacter faecipullorum</name>
    <dbReference type="NCBI Taxonomy" id="2838766"/>
    <lineage>
        <taxon>Bacteria</taxon>
        <taxon>Pseudomonadati</taxon>
        <taxon>Bacteroidota</taxon>
        <taxon>Bacteroidia</taxon>
        <taxon>Bacteroidales</taxon>
        <taxon>Rikenellaceae</taxon>
        <taxon>Tidjanibacter</taxon>
    </lineage>
</organism>
<dbReference type="NCBIfam" id="NF000582">
    <property type="entry name" value="PRK00006.1"/>
    <property type="match status" value="1"/>
</dbReference>
<dbReference type="InterPro" id="IPR011334">
    <property type="entry name" value="UDP-acyl_GlcNac_deAcase_C"/>
</dbReference>
<keyword evidence="10 18" id="KW-0862">Zinc</keyword>
<evidence type="ECO:0000256" key="8">
    <source>
        <dbReference type="ARBA" id="ARBA00022723"/>
    </source>
</evidence>
<dbReference type="Pfam" id="PF03331">
    <property type="entry name" value="LpxC"/>
    <property type="match status" value="2"/>
</dbReference>
<evidence type="ECO:0000256" key="11">
    <source>
        <dbReference type="ARBA" id="ARBA00023098"/>
    </source>
</evidence>
<dbReference type="GO" id="GO:0103117">
    <property type="term" value="F:UDP-3-O-acyl-N-acetylglucosamine deacetylase activity"/>
    <property type="evidence" value="ECO:0007669"/>
    <property type="project" value="UniProtKB-UniRule"/>
</dbReference>
<comment type="subcellular location">
    <subcellularLocation>
        <location evidence="3 19">Cytoplasm</location>
    </subcellularLocation>
</comment>
<evidence type="ECO:0000256" key="4">
    <source>
        <dbReference type="ARBA" id="ARBA00005002"/>
    </source>
</evidence>
<comment type="cofactor">
    <cofactor evidence="1 18">
        <name>Zn(2+)</name>
        <dbReference type="ChEBI" id="CHEBI:29105"/>
    </cofactor>
</comment>
<proteinExistence type="inferred from homology"/>
<dbReference type="PANTHER" id="PTHR33694:SF1">
    <property type="entry name" value="UDP-3-O-ACYL-N-ACETYLGLUCOSAMINE DEACETYLASE 1, MITOCHONDRIAL-RELATED"/>
    <property type="match status" value="1"/>
</dbReference>
<evidence type="ECO:0000256" key="9">
    <source>
        <dbReference type="ARBA" id="ARBA00022801"/>
    </source>
</evidence>
<dbReference type="NCBIfam" id="TIGR01750">
    <property type="entry name" value="fabZ"/>
    <property type="match status" value="1"/>
</dbReference>
<dbReference type="InterPro" id="IPR010084">
    <property type="entry name" value="FabZ"/>
</dbReference>
<feature type="binding site" evidence="18">
    <location>
        <position position="264"/>
    </location>
    <ligand>
        <name>Zn(2+)</name>
        <dbReference type="ChEBI" id="CHEBI:29105"/>
    </ligand>
</feature>
<reference evidence="20" key="1">
    <citation type="journal article" date="2021" name="PeerJ">
        <title>Extensive microbial diversity within the chicken gut microbiome revealed by metagenomics and culture.</title>
        <authorList>
            <person name="Gilroy R."/>
            <person name="Ravi A."/>
            <person name="Getino M."/>
            <person name="Pursley I."/>
            <person name="Horton D.L."/>
            <person name="Alikhan N.F."/>
            <person name="Baker D."/>
            <person name="Gharbi K."/>
            <person name="Hall N."/>
            <person name="Watson M."/>
            <person name="Adriaenssens E.M."/>
            <person name="Foster-Nyarko E."/>
            <person name="Jarju S."/>
            <person name="Secka A."/>
            <person name="Antonio M."/>
            <person name="Oren A."/>
            <person name="Chaudhuri R.R."/>
            <person name="La Ragione R."/>
            <person name="Hildebrand F."/>
            <person name="Pallen M.J."/>
        </authorList>
    </citation>
    <scope>NUCLEOTIDE SEQUENCE</scope>
    <source>
        <strain evidence="20">ChiHjej11B10-19426</strain>
    </source>
</reference>
<dbReference type="HAMAP" id="MF_00388">
    <property type="entry name" value="LpxC"/>
    <property type="match status" value="1"/>
</dbReference>
<comment type="similarity">
    <text evidence="19">Belongs to the thioester dehydratase family. FabZ subfamily.</text>
</comment>
<dbReference type="SUPFAM" id="SSF54211">
    <property type="entry name" value="Ribosomal protein S5 domain 2-like"/>
    <property type="match status" value="2"/>
</dbReference>
<dbReference type="NCBIfam" id="NF009667">
    <property type="entry name" value="PRK13188.1"/>
    <property type="match status" value="1"/>
</dbReference>
<comment type="similarity">
    <text evidence="16">In the N-terminal section; belongs to the LpxC family.</text>
</comment>
<dbReference type="Pfam" id="PF07977">
    <property type="entry name" value="FabA"/>
    <property type="match status" value="1"/>
</dbReference>
<dbReference type="InterPro" id="IPR015870">
    <property type="entry name" value="UDP-acyl_N-AcGlcN_deAcase_N"/>
</dbReference>
<keyword evidence="8 18" id="KW-0479">Metal-binding</keyword>
<evidence type="ECO:0000256" key="7">
    <source>
        <dbReference type="ARBA" id="ARBA00022556"/>
    </source>
</evidence>
<gene>
    <name evidence="18" type="primary">lpxC</name>
    <name evidence="19" type="synonym">fabZ</name>
    <name evidence="20" type="ORF">H9816_01995</name>
</gene>
<dbReference type="InterPro" id="IPR013114">
    <property type="entry name" value="FabA_FabZ"/>
</dbReference>
<dbReference type="SUPFAM" id="SSF54637">
    <property type="entry name" value="Thioesterase/thiol ester dehydrase-isomerase"/>
    <property type="match status" value="1"/>
</dbReference>
<feature type="active site" description="Proton donor" evidence="18">
    <location>
        <position position="287"/>
    </location>
</feature>
<dbReference type="NCBIfam" id="TIGR00325">
    <property type="entry name" value="lpxC"/>
    <property type="match status" value="1"/>
</dbReference>
<dbReference type="FunFam" id="3.10.129.10:FF:000001">
    <property type="entry name" value="3-hydroxyacyl-[acyl-carrier-protein] dehydratase FabZ"/>
    <property type="match status" value="1"/>
</dbReference>
<dbReference type="Gene3D" id="3.30.230.20">
    <property type="entry name" value="lpxc deacetylase, domain 1"/>
    <property type="match status" value="1"/>
</dbReference>